<dbReference type="PANTHER" id="PTHR46401">
    <property type="entry name" value="GLYCOSYLTRANSFERASE WBBK-RELATED"/>
    <property type="match status" value="1"/>
</dbReference>
<dbReference type="InterPro" id="IPR028098">
    <property type="entry name" value="Glyco_trans_4-like_N"/>
</dbReference>
<dbReference type="SUPFAM" id="SSF53756">
    <property type="entry name" value="UDP-Glycosyltransferase/glycogen phosphorylase"/>
    <property type="match status" value="1"/>
</dbReference>
<comment type="caution">
    <text evidence="4">The sequence shown here is derived from an EMBL/GenBank/DDBJ whole genome shotgun (WGS) entry which is preliminary data.</text>
</comment>
<organism evidence="4 5">
    <name type="scientific">Methylobacterium longum</name>
    <dbReference type="NCBI Taxonomy" id="767694"/>
    <lineage>
        <taxon>Bacteria</taxon>
        <taxon>Pseudomonadati</taxon>
        <taxon>Pseudomonadota</taxon>
        <taxon>Alphaproteobacteria</taxon>
        <taxon>Hyphomicrobiales</taxon>
        <taxon>Methylobacteriaceae</taxon>
        <taxon>Methylobacterium</taxon>
    </lineage>
</organism>
<gene>
    <name evidence="4" type="ORF">QWZ18_26730</name>
</gene>
<dbReference type="InterPro" id="IPR001296">
    <property type="entry name" value="Glyco_trans_1"/>
</dbReference>
<dbReference type="PANTHER" id="PTHR46401:SF2">
    <property type="entry name" value="GLYCOSYLTRANSFERASE WBBK-RELATED"/>
    <property type="match status" value="1"/>
</dbReference>
<keyword evidence="1" id="KW-0808">Transferase</keyword>
<evidence type="ECO:0000313" key="5">
    <source>
        <dbReference type="Proteomes" id="UP001244297"/>
    </source>
</evidence>
<evidence type="ECO:0000259" key="2">
    <source>
        <dbReference type="Pfam" id="PF00534"/>
    </source>
</evidence>
<name>A0ABT8AW84_9HYPH</name>
<dbReference type="Proteomes" id="UP001244297">
    <property type="component" value="Unassembled WGS sequence"/>
</dbReference>
<dbReference type="CDD" id="cd03809">
    <property type="entry name" value="GT4_MtfB-like"/>
    <property type="match status" value="1"/>
</dbReference>
<evidence type="ECO:0000259" key="3">
    <source>
        <dbReference type="Pfam" id="PF13439"/>
    </source>
</evidence>
<evidence type="ECO:0000313" key="4">
    <source>
        <dbReference type="EMBL" id="MDN3574187.1"/>
    </source>
</evidence>
<dbReference type="EMBL" id="JAUFPT010000094">
    <property type="protein sequence ID" value="MDN3574187.1"/>
    <property type="molecule type" value="Genomic_DNA"/>
</dbReference>
<dbReference type="Pfam" id="PF00534">
    <property type="entry name" value="Glycos_transf_1"/>
    <property type="match status" value="1"/>
</dbReference>
<evidence type="ECO:0000256" key="1">
    <source>
        <dbReference type="ARBA" id="ARBA00022679"/>
    </source>
</evidence>
<dbReference type="Pfam" id="PF13439">
    <property type="entry name" value="Glyco_transf_4"/>
    <property type="match status" value="1"/>
</dbReference>
<feature type="domain" description="Glycosyltransferase subfamily 4-like N-terminal" evidence="3">
    <location>
        <begin position="17"/>
        <end position="171"/>
    </location>
</feature>
<sequence>MPRVLVNMPTQHAGRPSGVALVAFRVIAGLVERGSVSVVLRSPWTRAQLPAAIRDRIEVVTVARPRIMLLDVLRQAVTVPRLCRSLNIDVVLNADPYGAAFGGRARVSVVHDLYFRTMPERTRSREARTTDPIFRLVLGNSARVIAVSETTRADLGRHYPFLRDRTRTVPSAAMLDPAATDPTFAVPEGPFVLAVGNALYNKNFATLARAVAALARPGIGVVHVGEDPDEAIAAALGDAPVRLTRLSRIGEGQLAELYRRALCLCVPSFAEGFCLPVLEAQTLGCPVLCSDRSATPEIAGAGALTFDPADAASLTACLSRLIDEPGLRASLIARGYENARRYDWAETARRYETLLLDALRDAAREHPAREVPHAHPAP</sequence>
<reference evidence="5" key="1">
    <citation type="journal article" date="2019" name="Int. J. Syst. Evol. Microbiol.">
        <title>The Global Catalogue of Microorganisms (GCM) 10K type strain sequencing project: providing services to taxonomists for standard genome sequencing and annotation.</title>
        <authorList>
            <consortium name="The Broad Institute Genomics Platform"/>
            <consortium name="The Broad Institute Genome Sequencing Center for Infectious Disease"/>
            <person name="Wu L."/>
            <person name="Ma J."/>
        </authorList>
    </citation>
    <scope>NUCLEOTIDE SEQUENCE [LARGE SCALE GENOMIC DNA]</scope>
    <source>
        <strain evidence="5">CECT 7806</strain>
    </source>
</reference>
<keyword evidence="5" id="KW-1185">Reference proteome</keyword>
<dbReference type="RefSeq" id="WP_238287781.1">
    <property type="nucleotide sequence ID" value="NZ_BPQS01000011.1"/>
</dbReference>
<protein>
    <submittedName>
        <fullName evidence="4">Glycosyltransferase family 1 protein</fullName>
    </submittedName>
</protein>
<dbReference type="Gene3D" id="3.40.50.2000">
    <property type="entry name" value="Glycogen Phosphorylase B"/>
    <property type="match status" value="2"/>
</dbReference>
<feature type="domain" description="Glycosyl transferase family 1" evidence="2">
    <location>
        <begin position="188"/>
        <end position="337"/>
    </location>
</feature>
<proteinExistence type="predicted"/>
<accession>A0ABT8AW84</accession>